<gene>
    <name evidence="1" type="ORF">DVH24_025987</name>
</gene>
<evidence type="ECO:0000313" key="2">
    <source>
        <dbReference type="Proteomes" id="UP000290289"/>
    </source>
</evidence>
<name>A0A498KI56_MALDO</name>
<organism evidence="1 2">
    <name type="scientific">Malus domestica</name>
    <name type="common">Apple</name>
    <name type="synonym">Pyrus malus</name>
    <dbReference type="NCBI Taxonomy" id="3750"/>
    <lineage>
        <taxon>Eukaryota</taxon>
        <taxon>Viridiplantae</taxon>
        <taxon>Streptophyta</taxon>
        <taxon>Embryophyta</taxon>
        <taxon>Tracheophyta</taxon>
        <taxon>Spermatophyta</taxon>
        <taxon>Magnoliopsida</taxon>
        <taxon>eudicotyledons</taxon>
        <taxon>Gunneridae</taxon>
        <taxon>Pentapetalae</taxon>
        <taxon>rosids</taxon>
        <taxon>fabids</taxon>
        <taxon>Rosales</taxon>
        <taxon>Rosaceae</taxon>
        <taxon>Amygdaloideae</taxon>
        <taxon>Maleae</taxon>
        <taxon>Malus</taxon>
    </lineage>
</organism>
<sequence>MKKSCEGFRAYFGSCCENKLKSKEKAEAAICSFGKLVFFQSTRSYSAPLMKRPTIRLLFFPKALLQKSLPNALLIYFTAAYSHSTAAYSHNSFFSKHSNTKPALKIGFKPFGQFYKGNPKTGVATWDMRVCKRSKAWLWVVVDLFYQKKW</sequence>
<dbReference type="AlphaFoldDB" id="A0A498KI56"/>
<keyword evidence="2" id="KW-1185">Reference proteome</keyword>
<comment type="caution">
    <text evidence="1">The sequence shown here is derived from an EMBL/GenBank/DDBJ whole genome shotgun (WGS) entry which is preliminary data.</text>
</comment>
<accession>A0A498KI56</accession>
<protein>
    <submittedName>
        <fullName evidence="1">Uncharacterized protein</fullName>
    </submittedName>
</protein>
<dbReference type="EMBL" id="RDQH01000328">
    <property type="protein sequence ID" value="RXI06851.1"/>
    <property type="molecule type" value="Genomic_DNA"/>
</dbReference>
<reference evidence="1 2" key="1">
    <citation type="submission" date="2018-10" db="EMBL/GenBank/DDBJ databases">
        <title>A high-quality apple genome assembly.</title>
        <authorList>
            <person name="Hu J."/>
        </authorList>
    </citation>
    <scope>NUCLEOTIDE SEQUENCE [LARGE SCALE GENOMIC DNA]</scope>
    <source>
        <strain evidence="2">cv. HFTH1</strain>
        <tissue evidence="1">Young leaf</tissue>
    </source>
</reference>
<dbReference type="Proteomes" id="UP000290289">
    <property type="component" value="Chromosome 2"/>
</dbReference>
<evidence type="ECO:0000313" key="1">
    <source>
        <dbReference type="EMBL" id="RXI06851.1"/>
    </source>
</evidence>
<proteinExistence type="predicted"/>